<dbReference type="EMBL" id="JAYKXN010000008">
    <property type="protein sequence ID" value="KAK7262609.1"/>
    <property type="molecule type" value="Genomic_DNA"/>
</dbReference>
<gene>
    <name evidence="1" type="ORF">RJT34_30184</name>
</gene>
<proteinExistence type="predicted"/>
<dbReference type="Proteomes" id="UP001359559">
    <property type="component" value="Unassembled WGS sequence"/>
</dbReference>
<organism evidence="1 2">
    <name type="scientific">Clitoria ternatea</name>
    <name type="common">Butterfly pea</name>
    <dbReference type="NCBI Taxonomy" id="43366"/>
    <lineage>
        <taxon>Eukaryota</taxon>
        <taxon>Viridiplantae</taxon>
        <taxon>Streptophyta</taxon>
        <taxon>Embryophyta</taxon>
        <taxon>Tracheophyta</taxon>
        <taxon>Spermatophyta</taxon>
        <taxon>Magnoliopsida</taxon>
        <taxon>eudicotyledons</taxon>
        <taxon>Gunneridae</taxon>
        <taxon>Pentapetalae</taxon>
        <taxon>rosids</taxon>
        <taxon>fabids</taxon>
        <taxon>Fabales</taxon>
        <taxon>Fabaceae</taxon>
        <taxon>Papilionoideae</taxon>
        <taxon>50 kb inversion clade</taxon>
        <taxon>NPAAA clade</taxon>
        <taxon>indigoferoid/millettioid clade</taxon>
        <taxon>Phaseoleae</taxon>
        <taxon>Clitoria</taxon>
    </lineage>
</organism>
<protein>
    <submittedName>
        <fullName evidence="1">Uncharacterized protein</fullName>
    </submittedName>
</protein>
<accession>A0AAN9ESY2</accession>
<dbReference type="AlphaFoldDB" id="A0AAN9ESY2"/>
<sequence length="81" mass="9287">MYFDCLWLSPWPCYKISISTIVESHKGLTFIGSSSDLAFLQLEIWLEKLKKVTIFSIVELGLEGKVKKKKTLLCSHLENPI</sequence>
<keyword evidence="2" id="KW-1185">Reference proteome</keyword>
<comment type="caution">
    <text evidence="1">The sequence shown here is derived from an EMBL/GenBank/DDBJ whole genome shotgun (WGS) entry which is preliminary data.</text>
</comment>
<evidence type="ECO:0000313" key="1">
    <source>
        <dbReference type="EMBL" id="KAK7262609.1"/>
    </source>
</evidence>
<name>A0AAN9ESY2_CLITE</name>
<reference evidence="1 2" key="1">
    <citation type="submission" date="2024-01" db="EMBL/GenBank/DDBJ databases">
        <title>The genomes of 5 underutilized Papilionoideae crops provide insights into root nodulation and disease resistance.</title>
        <authorList>
            <person name="Yuan L."/>
        </authorList>
    </citation>
    <scope>NUCLEOTIDE SEQUENCE [LARGE SCALE GENOMIC DNA]</scope>
    <source>
        <strain evidence="1">LY-2023</strain>
        <tissue evidence="1">Leaf</tissue>
    </source>
</reference>
<evidence type="ECO:0000313" key="2">
    <source>
        <dbReference type="Proteomes" id="UP001359559"/>
    </source>
</evidence>